<feature type="transmembrane region" description="Helical" evidence="2">
    <location>
        <begin position="26"/>
        <end position="47"/>
    </location>
</feature>
<dbReference type="InterPro" id="IPR016130">
    <property type="entry name" value="Tyr_Pase_AS"/>
</dbReference>
<dbReference type="SUPFAM" id="SSF52799">
    <property type="entry name" value="(Phosphotyrosine protein) phosphatases II"/>
    <property type="match status" value="1"/>
</dbReference>
<evidence type="ECO:0000256" key="1">
    <source>
        <dbReference type="ARBA" id="ARBA00009580"/>
    </source>
</evidence>
<keyword evidence="2" id="KW-1133">Transmembrane helix</keyword>
<accession>A0ABU0JDA8</accession>
<proteinExistence type="inferred from homology"/>
<dbReference type="PROSITE" id="PS00383">
    <property type="entry name" value="TYR_PHOSPHATASE_1"/>
    <property type="match status" value="1"/>
</dbReference>
<dbReference type="EMBL" id="JAUSVX010000011">
    <property type="protein sequence ID" value="MDQ0472263.1"/>
    <property type="molecule type" value="Genomic_DNA"/>
</dbReference>
<dbReference type="PANTHER" id="PTHR31126">
    <property type="entry name" value="TYROSINE-PROTEIN PHOSPHATASE"/>
    <property type="match status" value="1"/>
</dbReference>
<evidence type="ECO:0000256" key="2">
    <source>
        <dbReference type="SAM" id="Phobius"/>
    </source>
</evidence>
<organism evidence="3 4">
    <name type="scientific">Labrys wisconsinensis</name>
    <dbReference type="NCBI Taxonomy" id="425677"/>
    <lineage>
        <taxon>Bacteria</taxon>
        <taxon>Pseudomonadati</taxon>
        <taxon>Pseudomonadota</taxon>
        <taxon>Alphaproteobacteria</taxon>
        <taxon>Hyphomicrobiales</taxon>
        <taxon>Xanthobacteraceae</taxon>
        <taxon>Labrys</taxon>
    </lineage>
</organism>
<comment type="similarity">
    <text evidence="1">Belongs to the protein-tyrosine phosphatase family.</text>
</comment>
<dbReference type="InterPro" id="IPR029021">
    <property type="entry name" value="Prot-tyrosine_phosphatase-like"/>
</dbReference>
<sequence>MVENAERPSKPVGQRAWSLARTRSRAILLAAALVLVPPLGIGGWAGALQLTGNIHEIEPGALYRSAQLNGQALGDVLKRYGIRTVINLRGAHDGAKWYEDERARVQAAGVGHLDIRMSATHEPDAATRAALIEALRTAPRPLLIHCKSGADRTGLAAAVYELLVAGRPKDQAAGQLSFRYGHFPWLTSRTGAMDRAFEEIAAAPGSP</sequence>
<name>A0ABU0JDA8_9HYPH</name>
<dbReference type="PANTHER" id="PTHR31126:SF72">
    <property type="entry name" value="DUAL SPECIFICITY PROTEIN PHOSPHATASE TPBA"/>
    <property type="match status" value="1"/>
</dbReference>
<dbReference type="Pfam" id="PF13350">
    <property type="entry name" value="Y_phosphatase3"/>
    <property type="match status" value="1"/>
</dbReference>
<dbReference type="Proteomes" id="UP001242480">
    <property type="component" value="Unassembled WGS sequence"/>
</dbReference>
<evidence type="ECO:0000313" key="4">
    <source>
        <dbReference type="Proteomes" id="UP001242480"/>
    </source>
</evidence>
<dbReference type="InterPro" id="IPR026893">
    <property type="entry name" value="Tyr/Ser_Pase_IphP-type"/>
</dbReference>
<evidence type="ECO:0000313" key="3">
    <source>
        <dbReference type="EMBL" id="MDQ0472263.1"/>
    </source>
</evidence>
<dbReference type="Gene3D" id="3.90.190.10">
    <property type="entry name" value="Protein tyrosine phosphatase superfamily"/>
    <property type="match status" value="1"/>
</dbReference>
<keyword evidence="4" id="KW-1185">Reference proteome</keyword>
<dbReference type="RefSeq" id="WP_307278814.1">
    <property type="nucleotide sequence ID" value="NZ_JAUSVX010000011.1"/>
</dbReference>
<dbReference type="CDD" id="cd14529">
    <property type="entry name" value="TpbA-like"/>
    <property type="match status" value="1"/>
</dbReference>
<reference evidence="3 4" key="1">
    <citation type="submission" date="2023-07" db="EMBL/GenBank/DDBJ databases">
        <title>Genomic Encyclopedia of Type Strains, Phase IV (KMG-IV): sequencing the most valuable type-strain genomes for metagenomic binning, comparative biology and taxonomic classification.</title>
        <authorList>
            <person name="Goeker M."/>
        </authorList>
    </citation>
    <scope>NUCLEOTIDE SEQUENCE [LARGE SCALE GENOMIC DNA]</scope>
    <source>
        <strain evidence="3 4">DSM 19619</strain>
    </source>
</reference>
<keyword evidence="2" id="KW-0472">Membrane</keyword>
<gene>
    <name evidence="3" type="ORF">QO011_005292</name>
</gene>
<keyword evidence="2" id="KW-0812">Transmembrane</keyword>
<comment type="caution">
    <text evidence="3">The sequence shown here is derived from an EMBL/GenBank/DDBJ whole genome shotgun (WGS) entry which is preliminary data.</text>
</comment>
<protein>
    <submittedName>
        <fullName evidence="3">Protein tyrosine/serine phosphatase</fullName>
    </submittedName>
</protein>